<dbReference type="Proteomes" id="UP000743899">
    <property type="component" value="Unassembled WGS sequence"/>
</dbReference>
<accession>A0ABX0A6A1</accession>
<reference evidence="1 2" key="1">
    <citation type="submission" date="2020-01" db="EMBL/GenBank/DDBJ databases">
        <title>A novel Bacillus sp. from Pasinler.</title>
        <authorList>
            <person name="Adiguzel A."/>
            <person name="Ay H."/>
            <person name="Baltaci M.O."/>
        </authorList>
    </citation>
    <scope>NUCLEOTIDE SEQUENCE [LARGE SCALE GENOMIC DNA]</scope>
    <source>
        <strain evidence="1 2">P1</strain>
    </source>
</reference>
<evidence type="ECO:0000313" key="2">
    <source>
        <dbReference type="Proteomes" id="UP000743899"/>
    </source>
</evidence>
<dbReference type="InterPro" id="IPR009711">
    <property type="entry name" value="UPF0473"/>
</dbReference>
<protein>
    <submittedName>
        <fullName evidence="1">DUF1292 domain-containing protein</fullName>
    </submittedName>
</protein>
<organism evidence="1 2">
    <name type="scientific">Pallidibacillus pasinlerensis</name>
    <dbReference type="NCBI Taxonomy" id="2703818"/>
    <lineage>
        <taxon>Bacteria</taxon>
        <taxon>Bacillati</taxon>
        <taxon>Bacillota</taxon>
        <taxon>Bacilli</taxon>
        <taxon>Bacillales</taxon>
        <taxon>Bacillaceae</taxon>
        <taxon>Pallidibacillus</taxon>
    </lineage>
</organism>
<proteinExistence type="predicted"/>
<evidence type="ECO:0000313" key="1">
    <source>
        <dbReference type="EMBL" id="NCU17775.1"/>
    </source>
</evidence>
<name>A0ABX0A6A1_9BACI</name>
<dbReference type="EMBL" id="JAACYS010000033">
    <property type="protein sequence ID" value="NCU17775.1"/>
    <property type="molecule type" value="Genomic_DNA"/>
</dbReference>
<gene>
    <name evidence="1" type="ORF">GW534_08410</name>
</gene>
<keyword evidence="2" id="KW-1185">Reference proteome</keyword>
<dbReference type="Pfam" id="PF06949">
    <property type="entry name" value="DUF1292"/>
    <property type="match status" value="1"/>
</dbReference>
<sequence>MPIKLRDAVTIIDEHGEETEFFVEALFDVDGEAFALIRKEDNSMLLTKIEEDHNGEQYLVPVSNPEKSANILDAYQIAVEANPADRI</sequence>
<dbReference type="RefSeq" id="WP_161920605.1">
    <property type="nucleotide sequence ID" value="NZ_JAACYS010000033.1"/>
</dbReference>
<comment type="caution">
    <text evidence="1">The sequence shown here is derived from an EMBL/GenBank/DDBJ whole genome shotgun (WGS) entry which is preliminary data.</text>
</comment>